<dbReference type="Proteomes" id="UP000572817">
    <property type="component" value="Unassembled WGS sequence"/>
</dbReference>
<protein>
    <submittedName>
        <fullName evidence="3">Zinc finger ZZ-type protein</fullName>
    </submittedName>
</protein>
<evidence type="ECO:0000256" key="1">
    <source>
        <dbReference type="SAM" id="MobiDB-lite"/>
    </source>
</evidence>
<dbReference type="Gene3D" id="1.20.120.1020">
    <property type="entry name" value="Prion-inhibition and propagation, HeLo domain"/>
    <property type="match status" value="1"/>
</dbReference>
<evidence type="ECO:0000313" key="3">
    <source>
        <dbReference type="EMBL" id="KAF4309543.1"/>
    </source>
</evidence>
<keyword evidence="4" id="KW-1185">Reference proteome</keyword>
<reference evidence="3" key="1">
    <citation type="submission" date="2020-04" db="EMBL/GenBank/DDBJ databases">
        <title>Genome Assembly and Annotation of Botryosphaeria dothidea sdau 11-99, a Latent Pathogen of Apple Fruit Ring Rot in China.</title>
        <authorList>
            <person name="Yu C."/>
            <person name="Diao Y."/>
            <person name="Lu Q."/>
            <person name="Zhao J."/>
            <person name="Cui S."/>
            <person name="Peng C."/>
            <person name="He B."/>
            <person name="Liu H."/>
        </authorList>
    </citation>
    <scope>NUCLEOTIDE SEQUENCE [LARGE SCALE GENOMIC DNA]</scope>
    <source>
        <strain evidence="3">Sdau11-99</strain>
    </source>
</reference>
<organism evidence="3 4">
    <name type="scientific">Botryosphaeria dothidea</name>
    <dbReference type="NCBI Taxonomy" id="55169"/>
    <lineage>
        <taxon>Eukaryota</taxon>
        <taxon>Fungi</taxon>
        <taxon>Dikarya</taxon>
        <taxon>Ascomycota</taxon>
        <taxon>Pezizomycotina</taxon>
        <taxon>Dothideomycetes</taxon>
        <taxon>Dothideomycetes incertae sedis</taxon>
        <taxon>Botryosphaeriales</taxon>
        <taxon>Botryosphaeriaceae</taxon>
        <taxon>Botryosphaeria</taxon>
    </lineage>
</organism>
<feature type="region of interest" description="Disordered" evidence="1">
    <location>
        <begin position="106"/>
        <end position="136"/>
    </location>
</feature>
<proteinExistence type="predicted"/>
<evidence type="ECO:0000259" key="2">
    <source>
        <dbReference type="Pfam" id="PF14479"/>
    </source>
</evidence>
<dbReference type="OrthoDB" id="341259at2759"/>
<dbReference type="AlphaFoldDB" id="A0A8H4J2G9"/>
<sequence>MDTAGLAIGLVGLPNDLLDLHGRWDSARDFDSQYRQALNTWDYSRLRIQEWISYSGFDSEKLEDDHHQRLDDPNIFASVKNNFVGIRDIGEWLVKRQERLRIDPSHARNLSDHTKRPFLSPPRLNRQEWNGQRRAPSPAMGRFSWVTHGKQFKERVNRLEGIMDRLYELVPP</sequence>
<dbReference type="Pfam" id="PF14479">
    <property type="entry name" value="HeLo"/>
    <property type="match status" value="1"/>
</dbReference>
<dbReference type="EMBL" id="WWBZ02000016">
    <property type="protein sequence ID" value="KAF4309543.1"/>
    <property type="molecule type" value="Genomic_DNA"/>
</dbReference>
<feature type="domain" description="Prion-inhibition and propagation HeLo" evidence="2">
    <location>
        <begin position="5"/>
        <end position="171"/>
    </location>
</feature>
<evidence type="ECO:0000313" key="4">
    <source>
        <dbReference type="Proteomes" id="UP000572817"/>
    </source>
</evidence>
<name>A0A8H4J2G9_9PEZI</name>
<dbReference type="InterPro" id="IPR029498">
    <property type="entry name" value="HeLo_dom"/>
</dbReference>
<accession>A0A8H4J2G9</accession>
<dbReference type="InterPro" id="IPR038305">
    <property type="entry name" value="HeLo_sf"/>
</dbReference>
<comment type="caution">
    <text evidence="3">The sequence shown here is derived from an EMBL/GenBank/DDBJ whole genome shotgun (WGS) entry which is preliminary data.</text>
</comment>
<feature type="compositionally biased region" description="Basic and acidic residues" evidence="1">
    <location>
        <begin position="106"/>
        <end position="115"/>
    </location>
</feature>
<gene>
    <name evidence="3" type="ORF">GTA08_BOTSDO02213</name>
</gene>